<feature type="coiled-coil region" evidence="8">
    <location>
        <begin position="9"/>
        <end position="43"/>
    </location>
</feature>
<dbReference type="InterPro" id="IPR020590">
    <property type="entry name" value="Guanylate_kinase_CS"/>
</dbReference>
<feature type="transmembrane region" description="Helical" evidence="9">
    <location>
        <begin position="562"/>
        <end position="583"/>
    </location>
</feature>
<sequence>MAGGGESELHKLRSNAESLSECLESLRQRIEQLEAKPDNQQESIRSETVHTDPVTGITKRTVVTERITRIENCHRTVRLPPSINELASNKDSALDGKDRLLGPAYQARIIAIDSEELGQVEVEPICGEFVVTKVKKPELCELIHPGDTIVEVNGQLLERKAALYGQNGSVKLKLVLSTIYAAPMKFAKIIESTKTKQPNGQILADPYQLQLNKGDIVQVLSNDSQWIQARKVNDLSRAGFIKPGLKMENVAMLCPYGRRTLAILGAPGVGRRTLKAMLLVQLPHRFSSVVPYTSRAPKPGEQEGREYNFVTKEKMREMIREKRVIEWGEYDGHIYGTSEDSVREIVRSGRVCVLDCAVQALNHLYNGEFMPYVVVIAPPEYEEFVEMLFYTVVHLRPDAKILRFQSKPQARHRAFFNNEECRLISSPRVWFITTAWLLLTFTVMSLPKSLLFPRLAQVQVIHRALQTSSVRPSGHHLEYWWGPEKAAGRVQVGHGVSGEPSYFDRLDYWYPAIRFRKEDDVITPLRSKEQGDWKNLSLEEKKTLYRYSFRQTLAEFEAPSGYWKVITALSFFVIGCATLYATFLNHFVYPELPPTFQNEFKEAEIERNLVLQKGQFLGAPKYFDYENNRWK</sequence>
<protein>
    <submittedName>
        <fullName evidence="12">Guanylate kinase-like domain-containing protein</fullName>
    </submittedName>
</protein>
<dbReference type="UniPathway" id="UPA00705"/>
<evidence type="ECO:0000256" key="4">
    <source>
        <dbReference type="ARBA" id="ARBA00022792"/>
    </source>
</evidence>
<dbReference type="InterPro" id="IPR036028">
    <property type="entry name" value="SH3-like_dom_sf"/>
</dbReference>
<dbReference type="Proteomes" id="UP000095284">
    <property type="component" value="Unplaced"/>
</dbReference>
<dbReference type="FunFam" id="1.10.442.10:FF:000001">
    <property type="entry name" value="Cytochrome c oxidase subunit 4 isoform 1"/>
    <property type="match status" value="1"/>
</dbReference>
<dbReference type="PRINTS" id="PR01873">
    <property type="entry name" value="CYTCOXIDASE4"/>
</dbReference>
<keyword evidence="7 9" id="KW-0472">Membrane</keyword>
<dbReference type="CDD" id="cd00922">
    <property type="entry name" value="Cyt_c_Oxidase_IV"/>
    <property type="match status" value="1"/>
</dbReference>
<dbReference type="GO" id="GO:0005743">
    <property type="term" value="C:mitochondrial inner membrane"/>
    <property type="evidence" value="ECO:0007669"/>
    <property type="project" value="UniProtKB-SubCell"/>
</dbReference>
<dbReference type="GO" id="GO:0045277">
    <property type="term" value="C:respiratory chain complex IV"/>
    <property type="evidence" value="ECO:0007669"/>
    <property type="project" value="InterPro"/>
</dbReference>
<feature type="transmembrane region" description="Helical" evidence="9">
    <location>
        <begin position="429"/>
        <end position="446"/>
    </location>
</feature>
<organism evidence="11 12">
    <name type="scientific">Bursaphelenchus xylophilus</name>
    <name type="common">Pinewood nematode worm</name>
    <name type="synonym">Aphelenchoides xylophilus</name>
    <dbReference type="NCBI Taxonomy" id="6326"/>
    <lineage>
        <taxon>Eukaryota</taxon>
        <taxon>Metazoa</taxon>
        <taxon>Ecdysozoa</taxon>
        <taxon>Nematoda</taxon>
        <taxon>Chromadorea</taxon>
        <taxon>Rhabditida</taxon>
        <taxon>Tylenchina</taxon>
        <taxon>Tylenchomorpha</taxon>
        <taxon>Aphelenchoidea</taxon>
        <taxon>Aphelenchoididae</taxon>
        <taxon>Bursaphelenchus</taxon>
    </lineage>
</organism>
<name>A0A1I7RYG4_BURXY</name>
<reference evidence="12" key="1">
    <citation type="submission" date="2016-11" db="UniProtKB">
        <authorList>
            <consortium name="WormBaseParasite"/>
        </authorList>
    </citation>
    <scope>IDENTIFICATION</scope>
</reference>
<evidence type="ECO:0000256" key="8">
    <source>
        <dbReference type="SAM" id="Coils"/>
    </source>
</evidence>
<dbReference type="InterPro" id="IPR004203">
    <property type="entry name" value="Cyt_c_oxidase_su4_fam"/>
</dbReference>
<dbReference type="SUPFAM" id="SSF81406">
    <property type="entry name" value="Mitochondrial cytochrome c oxidase subunit IV"/>
    <property type="match status" value="1"/>
</dbReference>
<dbReference type="InterPro" id="IPR050716">
    <property type="entry name" value="MAGUK"/>
</dbReference>
<comment type="subcellular location">
    <subcellularLocation>
        <location evidence="1">Mitochondrion inner membrane</location>
        <topology evidence="1">Single-pass membrane protein</topology>
    </subcellularLocation>
</comment>
<dbReference type="PROSITE" id="PS50052">
    <property type="entry name" value="GUANYLATE_KINASE_2"/>
    <property type="match status" value="1"/>
</dbReference>
<dbReference type="InterPro" id="IPR036639">
    <property type="entry name" value="Cyt_c_oxidase_su4_sf"/>
</dbReference>
<keyword evidence="5 9" id="KW-1133">Transmembrane helix</keyword>
<dbReference type="Pfam" id="PF02936">
    <property type="entry name" value="COX4"/>
    <property type="match status" value="1"/>
</dbReference>
<evidence type="ECO:0000313" key="11">
    <source>
        <dbReference type="Proteomes" id="UP000095284"/>
    </source>
</evidence>
<keyword evidence="8" id="KW-0175">Coiled coil</keyword>
<dbReference type="Gene3D" id="3.40.50.300">
    <property type="entry name" value="P-loop containing nucleotide triphosphate hydrolases"/>
    <property type="match status" value="1"/>
</dbReference>
<dbReference type="CDD" id="cd00071">
    <property type="entry name" value="GMPK"/>
    <property type="match status" value="1"/>
</dbReference>
<evidence type="ECO:0000256" key="7">
    <source>
        <dbReference type="ARBA" id="ARBA00023136"/>
    </source>
</evidence>
<evidence type="ECO:0000256" key="1">
    <source>
        <dbReference type="ARBA" id="ARBA00004434"/>
    </source>
</evidence>
<dbReference type="InterPro" id="IPR013288">
    <property type="entry name" value="Cyt_c_oxidase_su4"/>
</dbReference>
<keyword evidence="6" id="KW-0496">Mitochondrion</keyword>
<feature type="domain" description="Guanylate kinase-like" evidence="10">
    <location>
        <begin position="258"/>
        <end position="417"/>
    </location>
</feature>
<dbReference type="GO" id="GO:0006123">
    <property type="term" value="P:mitochondrial electron transport, cytochrome c to oxygen"/>
    <property type="evidence" value="ECO:0007669"/>
    <property type="project" value="InterPro"/>
</dbReference>
<dbReference type="InterPro" id="IPR008144">
    <property type="entry name" value="Guanylate_kin-like_dom"/>
</dbReference>
<evidence type="ECO:0000256" key="6">
    <source>
        <dbReference type="ARBA" id="ARBA00023128"/>
    </source>
</evidence>
<dbReference type="SUPFAM" id="SSF52540">
    <property type="entry name" value="P-loop containing nucleoside triphosphate hydrolases"/>
    <property type="match status" value="1"/>
</dbReference>
<dbReference type="InterPro" id="IPR027417">
    <property type="entry name" value="P-loop_NTPase"/>
</dbReference>
<dbReference type="PROSITE" id="PS00856">
    <property type="entry name" value="GUANYLATE_KINASE_1"/>
    <property type="match status" value="1"/>
</dbReference>
<accession>A0A1I7RYG4</accession>
<evidence type="ECO:0000256" key="3">
    <source>
        <dbReference type="ARBA" id="ARBA00022692"/>
    </source>
</evidence>
<evidence type="ECO:0000259" key="10">
    <source>
        <dbReference type="PROSITE" id="PS50052"/>
    </source>
</evidence>
<dbReference type="AlphaFoldDB" id="A0A1I7RYG4"/>
<evidence type="ECO:0000313" key="12">
    <source>
        <dbReference type="WBParaSite" id="BXY_0578100.1"/>
    </source>
</evidence>
<keyword evidence="3 9" id="KW-0812">Transmembrane</keyword>
<evidence type="ECO:0000256" key="9">
    <source>
        <dbReference type="SAM" id="Phobius"/>
    </source>
</evidence>
<evidence type="ECO:0000256" key="5">
    <source>
        <dbReference type="ARBA" id="ARBA00022989"/>
    </source>
</evidence>
<dbReference type="Gene3D" id="1.10.442.10">
    <property type="entry name" value="Cytochrome c oxidase subunit IV"/>
    <property type="match status" value="1"/>
</dbReference>
<dbReference type="Pfam" id="PF00625">
    <property type="entry name" value="Guanylate_kin"/>
    <property type="match status" value="1"/>
</dbReference>
<proteinExistence type="inferred from homology"/>
<dbReference type="SUPFAM" id="SSF50044">
    <property type="entry name" value="SH3-domain"/>
    <property type="match status" value="1"/>
</dbReference>
<dbReference type="WBParaSite" id="BXY_0578100.1">
    <property type="protein sequence ID" value="BXY_0578100.1"/>
    <property type="gene ID" value="BXY_0578100"/>
</dbReference>
<dbReference type="SMART" id="SM00072">
    <property type="entry name" value="GuKc"/>
    <property type="match status" value="1"/>
</dbReference>
<comment type="similarity">
    <text evidence="2">Belongs to the cytochrome c oxidase IV family.</text>
</comment>
<dbReference type="eggNOG" id="KOG0609">
    <property type="taxonomic scope" value="Eukaryota"/>
</dbReference>
<dbReference type="InterPro" id="IPR008145">
    <property type="entry name" value="GK/Ca_channel_bsu"/>
</dbReference>
<evidence type="ECO:0000256" key="2">
    <source>
        <dbReference type="ARBA" id="ARBA00008135"/>
    </source>
</evidence>
<keyword evidence="4" id="KW-0999">Mitochondrion inner membrane</keyword>
<dbReference type="PANTHER" id="PTHR23122">
    <property type="entry name" value="MEMBRANE-ASSOCIATED GUANYLATE KINASE MAGUK"/>
    <property type="match status" value="1"/>
</dbReference>